<dbReference type="InterPro" id="IPR036390">
    <property type="entry name" value="WH_DNA-bd_sf"/>
</dbReference>
<reference evidence="5 6" key="1">
    <citation type="submission" date="2020-08" db="EMBL/GenBank/DDBJ databases">
        <title>Genomic Encyclopedia of Type Strains, Phase III (KMG-III): the genomes of soil and plant-associated and newly described type strains.</title>
        <authorList>
            <person name="Whitman W."/>
        </authorList>
    </citation>
    <scope>NUCLEOTIDE SEQUENCE [LARGE SCALE GENOMIC DNA]</scope>
    <source>
        <strain evidence="5 6">CECT 5995</strain>
    </source>
</reference>
<accession>A0A7W5BVA4</accession>
<dbReference type="Gene3D" id="1.10.10.10">
    <property type="entry name" value="Winged helix-like DNA-binding domain superfamily/Winged helix DNA-binding domain"/>
    <property type="match status" value="1"/>
</dbReference>
<evidence type="ECO:0000256" key="3">
    <source>
        <dbReference type="ARBA" id="ARBA00023163"/>
    </source>
</evidence>
<dbReference type="GO" id="GO:0003677">
    <property type="term" value="F:DNA binding"/>
    <property type="evidence" value="ECO:0007669"/>
    <property type="project" value="UniProtKB-KW"/>
</dbReference>
<protein>
    <submittedName>
        <fullName evidence="5">DNA-binding MarR family transcriptional regulator</fullName>
    </submittedName>
</protein>
<proteinExistence type="predicted"/>
<dbReference type="InterPro" id="IPR036388">
    <property type="entry name" value="WH-like_DNA-bd_sf"/>
</dbReference>
<comment type="caution">
    <text evidence="5">The sequence shown here is derived from an EMBL/GenBank/DDBJ whole genome shotgun (WGS) entry which is preliminary data.</text>
</comment>
<keyword evidence="1" id="KW-0805">Transcription regulation</keyword>
<dbReference type="PROSITE" id="PS50995">
    <property type="entry name" value="HTH_MARR_2"/>
    <property type="match status" value="1"/>
</dbReference>
<sequence length="168" mass="18813">MHDAVDDVLAQWRAERPDLDASPMGVIGRIFRAQRRLEKALRDNFAAFDLQHHEFDILATLRREGAPFRMTAGALVKSSMVTYGAITNRIDRLEAKGLVTRRTDASNRRSVLIALTDKGLRLVDEAVERHVALEAELLSSLEVEDRERLAALLKQLLLGLGDGVTQEQ</sequence>
<dbReference type="Pfam" id="PF01047">
    <property type="entry name" value="MarR"/>
    <property type="match status" value="1"/>
</dbReference>
<dbReference type="PANTHER" id="PTHR42756:SF1">
    <property type="entry name" value="TRANSCRIPTIONAL REPRESSOR OF EMRAB OPERON"/>
    <property type="match status" value="1"/>
</dbReference>
<organism evidence="5 6">
    <name type="scientific">Halomonas organivorans</name>
    <dbReference type="NCBI Taxonomy" id="257772"/>
    <lineage>
        <taxon>Bacteria</taxon>
        <taxon>Pseudomonadati</taxon>
        <taxon>Pseudomonadota</taxon>
        <taxon>Gammaproteobacteria</taxon>
        <taxon>Oceanospirillales</taxon>
        <taxon>Halomonadaceae</taxon>
        <taxon>Halomonas</taxon>
    </lineage>
</organism>
<keyword evidence="2 5" id="KW-0238">DNA-binding</keyword>
<dbReference type="SMART" id="SM00347">
    <property type="entry name" value="HTH_MARR"/>
    <property type="match status" value="1"/>
</dbReference>
<evidence type="ECO:0000259" key="4">
    <source>
        <dbReference type="PROSITE" id="PS50995"/>
    </source>
</evidence>
<dbReference type="Proteomes" id="UP000525987">
    <property type="component" value="Unassembled WGS sequence"/>
</dbReference>
<dbReference type="PANTHER" id="PTHR42756">
    <property type="entry name" value="TRANSCRIPTIONAL REGULATOR, MARR"/>
    <property type="match status" value="1"/>
</dbReference>
<keyword evidence="3" id="KW-0804">Transcription</keyword>
<evidence type="ECO:0000256" key="1">
    <source>
        <dbReference type="ARBA" id="ARBA00023015"/>
    </source>
</evidence>
<dbReference type="AlphaFoldDB" id="A0A7W5BVA4"/>
<dbReference type="PRINTS" id="PR00598">
    <property type="entry name" value="HTHMARR"/>
</dbReference>
<evidence type="ECO:0000256" key="2">
    <source>
        <dbReference type="ARBA" id="ARBA00023125"/>
    </source>
</evidence>
<keyword evidence="6" id="KW-1185">Reference proteome</keyword>
<name>A0A7W5BVA4_9GAMM</name>
<dbReference type="SUPFAM" id="SSF46785">
    <property type="entry name" value="Winged helix' DNA-binding domain"/>
    <property type="match status" value="1"/>
</dbReference>
<evidence type="ECO:0000313" key="5">
    <source>
        <dbReference type="EMBL" id="MBB3139796.1"/>
    </source>
</evidence>
<dbReference type="GO" id="GO:0003700">
    <property type="term" value="F:DNA-binding transcription factor activity"/>
    <property type="evidence" value="ECO:0007669"/>
    <property type="project" value="InterPro"/>
</dbReference>
<dbReference type="InterPro" id="IPR000835">
    <property type="entry name" value="HTH_MarR-typ"/>
</dbReference>
<dbReference type="EMBL" id="JACHXM010000002">
    <property type="protein sequence ID" value="MBB3139796.1"/>
    <property type="molecule type" value="Genomic_DNA"/>
</dbReference>
<dbReference type="InterPro" id="IPR023187">
    <property type="entry name" value="Tscrpt_reg_MarR-type_CS"/>
</dbReference>
<gene>
    <name evidence="5" type="ORF">FHR96_000643</name>
</gene>
<evidence type="ECO:0000313" key="6">
    <source>
        <dbReference type="Proteomes" id="UP000525987"/>
    </source>
</evidence>
<dbReference type="RefSeq" id="WP_183386219.1">
    <property type="nucleotide sequence ID" value="NZ_JACHXM010000002.1"/>
</dbReference>
<feature type="domain" description="HTH marR-type" evidence="4">
    <location>
        <begin position="23"/>
        <end position="158"/>
    </location>
</feature>
<dbReference type="PROSITE" id="PS01117">
    <property type="entry name" value="HTH_MARR_1"/>
    <property type="match status" value="1"/>
</dbReference>